<gene>
    <name evidence="2" type="ORF">PODLI_1B022634</name>
</gene>
<feature type="non-terminal residue" evidence="2">
    <location>
        <position position="1"/>
    </location>
</feature>
<feature type="region of interest" description="Disordered" evidence="1">
    <location>
        <begin position="28"/>
        <end position="47"/>
    </location>
</feature>
<keyword evidence="3" id="KW-1185">Reference proteome</keyword>
<organism evidence="2 3">
    <name type="scientific">Podarcis lilfordi</name>
    <name type="common">Lilford's wall lizard</name>
    <dbReference type="NCBI Taxonomy" id="74358"/>
    <lineage>
        <taxon>Eukaryota</taxon>
        <taxon>Metazoa</taxon>
        <taxon>Chordata</taxon>
        <taxon>Craniata</taxon>
        <taxon>Vertebrata</taxon>
        <taxon>Euteleostomi</taxon>
        <taxon>Lepidosauria</taxon>
        <taxon>Squamata</taxon>
        <taxon>Bifurcata</taxon>
        <taxon>Unidentata</taxon>
        <taxon>Episquamata</taxon>
        <taxon>Laterata</taxon>
        <taxon>Lacertibaenia</taxon>
        <taxon>Lacertidae</taxon>
        <taxon>Podarcis</taxon>
    </lineage>
</organism>
<feature type="region of interest" description="Disordered" evidence="1">
    <location>
        <begin position="1"/>
        <end position="22"/>
    </location>
</feature>
<evidence type="ECO:0000313" key="2">
    <source>
        <dbReference type="EMBL" id="CAI5789162.1"/>
    </source>
</evidence>
<feature type="non-terminal residue" evidence="2">
    <location>
        <position position="157"/>
    </location>
</feature>
<dbReference type="EMBL" id="OX395137">
    <property type="protein sequence ID" value="CAI5789162.1"/>
    <property type="molecule type" value="Genomic_DNA"/>
</dbReference>
<feature type="region of interest" description="Disordered" evidence="1">
    <location>
        <begin position="138"/>
        <end position="157"/>
    </location>
</feature>
<dbReference type="Proteomes" id="UP001178461">
    <property type="component" value="Chromosome 12"/>
</dbReference>
<reference evidence="2" key="1">
    <citation type="submission" date="2022-12" db="EMBL/GenBank/DDBJ databases">
        <authorList>
            <person name="Alioto T."/>
            <person name="Alioto T."/>
            <person name="Gomez Garrido J."/>
        </authorList>
    </citation>
    <scope>NUCLEOTIDE SEQUENCE</scope>
</reference>
<evidence type="ECO:0000313" key="3">
    <source>
        <dbReference type="Proteomes" id="UP001178461"/>
    </source>
</evidence>
<evidence type="ECO:0000256" key="1">
    <source>
        <dbReference type="SAM" id="MobiDB-lite"/>
    </source>
</evidence>
<proteinExistence type="predicted"/>
<sequence>IPRLQNQLRHEPEGSSPVLDSQVLHSQPRQGKLRLPLGPEECSPPGQERRFLPEPCPAFLPELLTHPGSLLACLFLTSPDSLPCTQLQLLRTASTLHLRPLTRFGPRLSGPGLQRYRATPWVLRPPGRLRGQLATLHETDPSTPFTSLAPFSDLDEG</sequence>
<protein>
    <submittedName>
        <fullName evidence="2">Uncharacterized protein</fullName>
    </submittedName>
</protein>
<dbReference type="AlphaFoldDB" id="A0AA35L4K9"/>
<accession>A0AA35L4K9</accession>
<name>A0AA35L4K9_9SAUR</name>